<protein>
    <submittedName>
        <fullName evidence="1">Formiminoglutamase</fullName>
    </submittedName>
</protein>
<proteinExistence type="predicted"/>
<comment type="caution">
    <text evidence="1">The sequence shown here is derived from an EMBL/GenBank/DDBJ whole genome shotgun (WGS) entry which is preliminary data.</text>
</comment>
<dbReference type="SUPFAM" id="SSF53187">
    <property type="entry name" value="Zn-dependent exopeptidases"/>
    <property type="match status" value="1"/>
</dbReference>
<sequence length="271" mass="30789">MKLPILISVPHGGLSVPDFLIDRCLLSPEEILLDSDTWARELYDLKDLVEAYVDMDISRIVIDLNRNTNDLPPNNPDGIVKTIAVDGSPVWKNPEGLNSREIEFLIDNYYDPYHRRLEELSKDENIILGVDCHSMLDIGPTDSMNRPLFCISNRGNALGEMNINLQGEKITAPSRVLMKLKSLIEDAFSDIRVTDREFVAINSPFYGGYITKHQGSLGHIPWIQIEVNKCIYLPNNPSIKPTDDDLVVLRDFRNRLYKALCELSDYIRDGS</sequence>
<dbReference type="AlphaFoldDB" id="A0A4R3MH40"/>
<accession>A0A4R3MH40</accession>
<dbReference type="InterPro" id="IPR007709">
    <property type="entry name" value="N-FG_amidohydro"/>
</dbReference>
<organism evidence="1 2">
    <name type="scientific">Natranaerovirga pectinivora</name>
    <dbReference type="NCBI Taxonomy" id="682400"/>
    <lineage>
        <taxon>Bacteria</taxon>
        <taxon>Bacillati</taxon>
        <taxon>Bacillota</taxon>
        <taxon>Clostridia</taxon>
        <taxon>Lachnospirales</taxon>
        <taxon>Natranaerovirgaceae</taxon>
        <taxon>Natranaerovirga</taxon>
    </lineage>
</organism>
<evidence type="ECO:0000313" key="1">
    <source>
        <dbReference type="EMBL" id="TCT12875.1"/>
    </source>
</evidence>
<reference evidence="1 2" key="1">
    <citation type="submission" date="2019-03" db="EMBL/GenBank/DDBJ databases">
        <title>Genomic Encyclopedia of Type Strains, Phase IV (KMG-IV): sequencing the most valuable type-strain genomes for metagenomic binning, comparative biology and taxonomic classification.</title>
        <authorList>
            <person name="Goeker M."/>
        </authorList>
    </citation>
    <scope>NUCLEOTIDE SEQUENCE [LARGE SCALE GENOMIC DNA]</scope>
    <source>
        <strain evidence="1 2">DSM 24629</strain>
    </source>
</reference>
<dbReference type="Pfam" id="PF05013">
    <property type="entry name" value="FGase"/>
    <property type="match status" value="1"/>
</dbReference>
<evidence type="ECO:0000313" key="2">
    <source>
        <dbReference type="Proteomes" id="UP000294902"/>
    </source>
</evidence>
<keyword evidence="2" id="KW-1185">Reference proteome</keyword>
<dbReference type="Gene3D" id="3.40.630.40">
    <property type="entry name" value="Zn-dependent exopeptidases"/>
    <property type="match status" value="1"/>
</dbReference>
<gene>
    <name evidence="1" type="ORF">EDC18_11146</name>
</gene>
<dbReference type="EMBL" id="SMAL01000011">
    <property type="protein sequence ID" value="TCT12875.1"/>
    <property type="molecule type" value="Genomic_DNA"/>
</dbReference>
<dbReference type="Proteomes" id="UP000294902">
    <property type="component" value="Unassembled WGS sequence"/>
</dbReference>
<dbReference type="RefSeq" id="WP_243115121.1">
    <property type="nucleotide sequence ID" value="NZ_SMAL01000011.1"/>
</dbReference>
<name>A0A4R3MH40_9FIRM</name>